<reference evidence="1 2" key="1">
    <citation type="submission" date="2023-10" db="EMBL/GenBank/DDBJ databases">
        <title>Bacteria for the degradation of biodegradable plastic PBAT(Polybutylene adipate terephthalate).</title>
        <authorList>
            <person name="Weon H.-Y."/>
            <person name="Yeon J."/>
        </authorList>
    </citation>
    <scope>NUCLEOTIDE SEQUENCE [LARGE SCALE GENOMIC DNA]</scope>
    <source>
        <strain evidence="1 2">SBD 7-3</strain>
    </source>
</reference>
<accession>A0ABZ0CPK7</accession>
<evidence type="ECO:0000313" key="1">
    <source>
        <dbReference type="EMBL" id="WOB06925.1"/>
    </source>
</evidence>
<name>A0ABZ0CPK7_9BURK</name>
<sequence>MHPTLRDTLNEVAGVLALDAKRFRLLRPHEYEPILEAITEQFLNVGTKGLNYYRWWENFKGSTASFHAADAYKLLPKLLPHNQALWFIVEDSSKKAAPFWVYEADAEAINQVLAESHQFEYYIVSKKQDWLLCETHHEVLVAVGEPMIRALSNAKTERSG</sequence>
<dbReference type="EMBL" id="CP136336">
    <property type="protein sequence ID" value="WOB06925.1"/>
    <property type="molecule type" value="Genomic_DNA"/>
</dbReference>
<dbReference type="InterPro" id="IPR046644">
    <property type="entry name" value="DUF6756"/>
</dbReference>
<dbReference type="Proteomes" id="UP001303946">
    <property type="component" value="Chromosome"/>
</dbReference>
<organism evidence="1 2">
    <name type="scientific">Piscinibacter gummiphilus</name>
    <dbReference type="NCBI Taxonomy" id="946333"/>
    <lineage>
        <taxon>Bacteria</taxon>
        <taxon>Pseudomonadati</taxon>
        <taxon>Pseudomonadota</taxon>
        <taxon>Betaproteobacteria</taxon>
        <taxon>Burkholderiales</taxon>
        <taxon>Sphaerotilaceae</taxon>
        <taxon>Piscinibacter</taxon>
    </lineage>
</organism>
<dbReference type="Pfam" id="PF20541">
    <property type="entry name" value="DUF6756"/>
    <property type="match status" value="1"/>
</dbReference>
<protein>
    <submittedName>
        <fullName evidence="1">DUF6756 family protein</fullName>
    </submittedName>
</protein>
<evidence type="ECO:0000313" key="2">
    <source>
        <dbReference type="Proteomes" id="UP001303946"/>
    </source>
</evidence>
<dbReference type="RefSeq" id="WP_316699574.1">
    <property type="nucleotide sequence ID" value="NZ_CP136336.1"/>
</dbReference>
<keyword evidence="2" id="KW-1185">Reference proteome</keyword>
<proteinExistence type="predicted"/>
<gene>
    <name evidence="1" type="ORF">RXV79_18605</name>
</gene>